<dbReference type="OMA" id="HIGYFGA"/>
<proteinExistence type="predicted"/>
<dbReference type="Gene3D" id="3.40.50.1820">
    <property type="entry name" value="alpha/beta hydrolase"/>
    <property type="match status" value="1"/>
</dbReference>
<name>A0A0L0HSZ2_SPIPD</name>
<dbReference type="InterPro" id="IPR029058">
    <property type="entry name" value="AB_hydrolase_fold"/>
</dbReference>
<dbReference type="OrthoDB" id="18845at2759"/>
<dbReference type="InterPro" id="IPR002925">
    <property type="entry name" value="Dienelactn_hydro"/>
</dbReference>
<keyword evidence="3" id="KW-1185">Reference proteome</keyword>
<dbReference type="GeneID" id="27685310"/>
<organism evidence="2 3">
    <name type="scientific">Spizellomyces punctatus (strain DAOM BR117)</name>
    <dbReference type="NCBI Taxonomy" id="645134"/>
    <lineage>
        <taxon>Eukaryota</taxon>
        <taxon>Fungi</taxon>
        <taxon>Fungi incertae sedis</taxon>
        <taxon>Chytridiomycota</taxon>
        <taxon>Chytridiomycota incertae sedis</taxon>
        <taxon>Chytridiomycetes</taxon>
        <taxon>Spizellomycetales</taxon>
        <taxon>Spizellomycetaceae</taxon>
        <taxon>Spizellomyces</taxon>
    </lineage>
</organism>
<dbReference type="VEuPathDB" id="FungiDB:SPPG_01659"/>
<protein>
    <recommendedName>
        <fullName evidence="1">Dienelactone hydrolase domain-containing protein</fullName>
    </recommendedName>
</protein>
<dbReference type="STRING" id="645134.A0A0L0HSZ2"/>
<dbReference type="Proteomes" id="UP000053201">
    <property type="component" value="Unassembled WGS sequence"/>
</dbReference>
<evidence type="ECO:0000313" key="3">
    <source>
        <dbReference type="Proteomes" id="UP000053201"/>
    </source>
</evidence>
<dbReference type="AlphaFoldDB" id="A0A0L0HSZ2"/>
<dbReference type="EMBL" id="KQ257451">
    <property type="protein sequence ID" value="KND04228.1"/>
    <property type="molecule type" value="Genomic_DNA"/>
</dbReference>
<dbReference type="GO" id="GO:0016787">
    <property type="term" value="F:hydrolase activity"/>
    <property type="evidence" value="ECO:0007669"/>
    <property type="project" value="InterPro"/>
</dbReference>
<dbReference type="RefSeq" id="XP_016612267.1">
    <property type="nucleotide sequence ID" value="XM_016749979.1"/>
</dbReference>
<evidence type="ECO:0000259" key="1">
    <source>
        <dbReference type="Pfam" id="PF01738"/>
    </source>
</evidence>
<feature type="domain" description="Dienelactone hydrolase" evidence="1">
    <location>
        <begin position="24"/>
        <end position="204"/>
    </location>
</feature>
<dbReference type="InterPro" id="IPR050261">
    <property type="entry name" value="FrsA_esterase"/>
</dbReference>
<dbReference type="Pfam" id="PF01738">
    <property type="entry name" value="DLH"/>
    <property type="match status" value="1"/>
</dbReference>
<dbReference type="eggNOG" id="ENOG502S6KN">
    <property type="taxonomic scope" value="Eukaryota"/>
</dbReference>
<dbReference type="PANTHER" id="PTHR22946">
    <property type="entry name" value="DIENELACTONE HYDROLASE DOMAIN-CONTAINING PROTEIN-RELATED"/>
    <property type="match status" value="1"/>
</dbReference>
<accession>A0A0L0HSZ2</accession>
<sequence>MTTVGHTISINADGKQLEGDLHLPPDPQRGICVFAHGSGSSRFSSRNQYVASVLHKNGIGTLLMDLLTKDEERVDNYTRHLRFDIPMLTRRVVAAIDHLAQDESTKDYPVGTFGASTGGAAALWAAYHRPDRVKCAISRGGRPDLVPKEVLSHITTPTFLIVGGLDYDVIEMNKEAFEAIPSTTVKKLDIVPGATHLFEEPGTLEKVAELAAGYLKQYLQKKEE</sequence>
<dbReference type="InParanoid" id="A0A0L0HSZ2"/>
<reference evidence="2 3" key="1">
    <citation type="submission" date="2009-08" db="EMBL/GenBank/DDBJ databases">
        <title>The Genome Sequence of Spizellomyces punctatus strain DAOM BR117.</title>
        <authorList>
            <consortium name="The Broad Institute Genome Sequencing Platform"/>
            <person name="Russ C."/>
            <person name="Cuomo C."/>
            <person name="Shea T."/>
            <person name="Young S.K."/>
            <person name="Zeng Q."/>
            <person name="Koehrsen M."/>
            <person name="Haas B."/>
            <person name="Borodovsky M."/>
            <person name="Guigo R."/>
            <person name="Alvarado L."/>
            <person name="Berlin A."/>
            <person name="Bochicchio J."/>
            <person name="Borenstein D."/>
            <person name="Chapman S."/>
            <person name="Chen Z."/>
            <person name="Engels R."/>
            <person name="Freedman E."/>
            <person name="Gellesch M."/>
            <person name="Goldberg J."/>
            <person name="Griggs A."/>
            <person name="Gujja S."/>
            <person name="Heiman D."/>
            <person name="Hepburn T."/>
            <person name="Howarth C."/>
            <person name="Jen D."/>
            <person name="Larson L."/>
            <person name="Lewis B."/>
            <person name="Mehta T."/>
            <person name="Park D."/>
            <person name="Pearson M."/>
            <person name="Roberts A."/>
            <person name="Saif S."/>
            <person name="Shenoy N."/>
            <person name="Sisk P."/>
            <person name="Stolte C."/>
            <person name="Sykes S."/>
            <person name="Thomson T."/>
            <person name="Walk T."/>
            <person name="White J."/>
            <person name="Yandava C."/>
            <person name="Burger G."/>
            <person name="Gray M.W."/>
            <person name="Holland P.W.H."/>
            <person name="King N."/>
            <person name="Lang F.B.F."/>
            <person name="Roger A.J."/>
            <person name="Ruiz-Trillo I."/>
            <person name="Lander E."/>
            <person name="Nusbaum C."/>
        </authorList>
    </citation>
    <scope>NUCLEOTIDE SEQUENCE [LARGE SCALE GENOMIC DNA]</scope>
    <source>
        <strain evidence="2 3">DAOM BR117</strain>
    </source>
</reference>
<dbReference type="SUPFAM" id="SSF53474">
    <property type="entry name" value="alpha/beta-Hydrolases"/>
    <property type="match status" value="1"/>
</dbReference>
<gene>
    <name evidence="2" type="ORF">SPPG_01659</name>
</gene>
<evidence type="ECO:0000313" key="2">
    <source>
        <dbReference type="EMBL" id="KND04228.1"/>
    </source>
</evidence>